<evidence type="ECO:0000313" key="1">
    <source>
        <dbReference type="EMBL" id="KAJ8683618.1"/>
    </source>
</evidence>
<accession>A0ACC2PJI3</accession>
<proteinExistence type="predicted"/>
<reference evidence="1" key="1">
    <citation type="submission" date="2023-04" db="EMBL/GenBank/DDBJ databases">
        <title>A chromosome-level genome assembly of the parasitoid wasp Eretmocerus hayati.</title>
        <authorList>
            <person name="Zhong Y."/>
            <person name="Liu S."/>
            <person name="Liu Y."/>
        </authorList>
    </citation>
    <scope>NUCLEOTIDE SEQUENCE</scope>
    <source>
        <strain evidence="1">ZJU_SS_LIU_2023</strain>
    </source>
</reference>
<gene>
    <name evidence="1" type="ORF">QAD02_019410</name>
</gene>
<keyword evidence="2" id="KW-1185">Reference proteome</keyword>
<dbReference type="EMBL" id="CM056741">
    <property type="protein sequence ID" value="KAJ8683618.1"/>
    <property type="molecule type" value="Genomic_DNA"/>
</dbReference>
<evidence type="ECO:0000313" key="2">
    <source>
        <dbReference type="Proteomes" id="UP001239111"/>
    </source>
</evidence>
<sequence>MLGKLIDMLSDGYPELCIDVLVQAVINIPVYARLTRLDGEELSRIGRPSHIDAFLLEFEESISESPASPSPSNRGPTPPPRQQPTPEFIDLTSPRSLTPGSMPRSPESPELTDLTYPRSSTPESTPRSPESSQAHVSCTPQSNSGEFTL</sequence>
<organism evidence="1 2">
    <name type="scientific">Eretmocerus hayati</name>
    <dbReference type="NCBI Taxonomy" id="131215"/>
    <lineage>
        <taxon>Eukaryota</taxon>
        <taxon>Metazoa</taxon>
        <taxon>Ecdysozoa</taxon>
        <taxon>Arthropoda</taxon>
        <taxon>Hexapoda</taxon>
        <taxon>Insecta</taxon>
        <taxon>Pterygota</taxon>
        <taxon>Neoptera</taxon>
        <taxon>Endopterygota</taxon>
        <taxon>Hymenoptera</taxon>
        <taxon>Apocrita</taxon>
        <taxon>Proctotrupomorpha</taxon>
        <taxon>Chalcidoidea</taxon>
        <taxon>Aphelinidae</taxon>
        <taxon>Aphelininae</taxon>
        <taxon>Eretmocerus</taxon>
    </lineage>
</organism>
<comment type="caution">
    <text evidence="1">The sequence shown here is derived from an EMBL/GenBank/DDBJ whole genome shotgun (WGS) entry which is preliminary data.</text>
</comment>
<dbReference type="Proteomes" id="UP001239111">
    <property type="component" value="Chromosome 1"/>
</dbReference>
<name>A0ACC2PJI3_9HYME</name>
<protein>
    <submittedName>
        <fullName evidence="1">Uncharacterized protein</fullName>
    </submittedName>
</protein>